<accession>A0ABU4I059</accession>
<name>A0ABU4I059_9ACTN</name>
<dbReference type="Proteomes" id="UP001284601">
    <property type="component" value="Unassembled WGS sequence"/>
</dbReference>
<organism evidence="1 2">
    <name type="scientific">Conexibacter stalactiti</name>
    <dbReference type="NCBI Taxonomy" id="1940611"/>
    <lineage>
        <taxon>Bacteria</taxon>
        <taxon>Bacillati</taxon>
        <taxon>Actinomycetota</taxon>
        <taxon>Thermoleophilia</taxon>
        <taxon>Solirubrobacterales</taxon>
        <taxon>Conexibacteraceae</taxon>
        <taxon>Conexibacter</taxon>
    </lineage>
</organism>
<reference evidence="2" key="1">
    <citation type="submission" date="2023-07" db="EMBL/GenBank/DDBJ databases">
        <title>Conexibacter stalactiti sp. nov., isolated from stalactites in a lava cave and emended description of the genus Conexibacter.</title>
        <authorList>
            <person name="Lee S.D."/>
        </authorList>
    </citation>
    <scope>NUCLEOTIDE SEQUENCE [LARGE SCALE GENOMIC DNA]</scope>
    <source>
        <strain evidence="2">KCTC 39840</strain>
    </source>
</reference>
<sequence>MTAAEIEAACLALPGAGKEFPFGEGTAVFKVGGKIFAIGRLDGEPPPSISLRCEPDLAVQLRAQHAAIKPGWHLNKRHWNTVTVDGSLSPRTIRDMIEDSYDLVVESLPRRQRTALRWLEG</sequence>
<evidence type="ECO:0000313" key="1">
    <source>
        <dbReference type="EMBL" id="MDW5598559.1"/>
    </source>
</evidence>
<evidence type="ECO:0000313" key="2">
    <source>
        <dbReference type="Proteomes" id="UP001284601"/>
    </source>
</evidence>
<dbReference type="InterPro" id="IPR038056">
    <property type="entry name" value="YjbR-like_sf"/>
</dbReference>
<dbReference type="SUPFAM" id="SSF142906">
    <property type="entry name" value="YjbR-like"/>
    <property type="match status" value="1"/>
</dbReference>
<proteinExistence type="predicted"/>
<dbReference type="InterPro" id="IPR058532">
    <property type="entry name" value="YjbR/MT2646/Rv2570-like"/>
</dbReference>
<dbReference type="PANTHER" id="PTHR35145:SF1">
    <property type="entry name" value="CYTOPLASMIC PROTEIN"/>
    <property type="match status" value="1"/>
</dbReference>
<comment type="caution">
    <text evidence="1">The sequence shown here is derived from an EMBL/GenBank/DDBJ whole genome shotgun (WGS) entry which is preliminary data.</text>
</comment>
<keyword evidence="1" id="KW-0238">DNA-binding</keyword>
<dbReference type="EMBL" id="JAWSTH010000152">
    <property type="protein sequence ID" value="MDW5598559.1"/>
    <property type="molecule type" value="Genomic_DNA"/>
</dbReference>
<dbReference type="InterPro" id="IPR007351">
    <property type="entry name" value="YjbR"/>
</dbReference>
<dbReference type="GO" id="GO:0003677">
    <property type="term" value="F:DNA binding"/>
    <property type="evidence" value="ECO:0007669"/>
    <property type="project" value="UniProtKB-KW"/>
</dbReference>
<dbReference type="PANTHER" id="PTHR35145">
    <property type="entry name" value="CYTOPLASMIC PROTEIN-RELATED"/>
    <property type="match status" value="1"/>
</dbReference>
<gene>
    <name evidence="1" type="ORF">R7226_29630</name>
</gene>
<dbReference type="Gene3D" id="3.90.1150.30">
    <property type="match status" value="1"/>
</dbReference>
<dbReference type="Pfam" id="PF04237">
    <property type="entry name" value="YjbR"/>
    <property type="match status" value="1"/>
</dbReference>
<dbReference type="RefSeq" id="WP_318601088.1">
    <property type="nucleotide sequence ID" value="NZ_JAWSTH010000152.1"/>
</dbReference>
<protein>
    <submittedName>
        <fullName evidence="1">MmcQ/YjbR family DNA-binding protein</fullName>
    </submittedName>
</protein>
<keyword evidence="2" id="KW-1185">Reference proteome</keyword>